<dbReference type="InterPro" id="IPR000283">
    <property type="entry name" value="NADH_UbQ_OxRdtase_75kDa_su_CS"/>
</dbReference>
<dbReference type="PANTHER" id="PTHR43105">
    <property type="entry name" value="RESPIRATORY NITRATE REDUCTASE"/>
    <property type="match status" value="1"/>
</dbReference>
<comment type="cofactor">
    <cofactor evidence="12">
        <name>[2Fe-2S] cluster</name>
        <dbReference type="ChEBI" id="CHEBI:190135"/>
    </cofactor>
</comment>
<dbReference type="SUPFAM" id="SSF53706">
    <property type="entry name" value="Formate dehydrogenase/DMSO reductase, domains 1-3"/>
    <property type="match status" value="1"/>
</dbReference>
<dbReference type="Proteomes" id="UP000320386">
    <property type="component" value="Chromosome"/>
</dbReference>
<keyword evidence="17" id="KW-1185">Reference proteome</keyword>
<comment type="subcellular location">
    <subcellularLocation>
        <location evidence="2">Membrane</location>
    </subcellularLocation>
</comment>
<dbReference type="InterPro" id="IPR036010">
    <property type="entry name" value="2Fe-2S_ferredoxin-like_sf"/>
</dbReference>
<dbReference type="Pfam" id="PF22151">
    <property type="entry name" value="Fer4_NDSU1"/>
    <property type="match status" value="1"/>
</dbReference>
<proteinExistence type="inferred from homology"/>
<keyword evidence="5" id="KW-0001">2Fe-2S</keyword>
<protein>
    <submittedName>
        <fullName evidence="16">NADH-quinone oxidoreductase chain 3</fullName>
        <ecNumber evidence="16">1.6.5.11</ecNumber>
    </submittedName>
</protein>
<dbReference type="Pfam" id="PF10588">
    <property type="entry name" value="NADH-G_4Fe-4S_3"/>
    <property type="match status" value="1"/>
</dbReference>
<dbReference type="GO" id="GO:0051539">
    <property type="term" value="F:4 iron, 4 sulfur cluster binding"/>
    <property type="evidence" value="ECO:0007669"/>
    <property type="project" value="UniProtKB-KW"/>
</dbReference>
<name>A0A518BWC3_9BACT</name>
<dbReference type="PROSITE" id="PS00641">
    <property type="entry name" value="COMPLEX1_75K_1"/>
    <property type="match status" value="1"/>
</dbReference>
<dbReference type="Gene3D" id="3.10.20.740">
    <property type="match status" value="1"/>
</dbReference>
<dbReference type="EMBL" id="CP036280">
    <property type="protein sequence ID" value="QDU71279.1"/>
    <property type="molecule type" value="Genomic_DNA"/>
</dbReference>
<evidence type="ECO:0000256" key="11">
    <source>
        <dbReference type="ARBA" id="ARBA00023136"/>
    </source>
</evidence>
<evidence type="ECO:0000256" key="5">
    <source>
        <dbReference type="ARBA" id="ARBA00022714"/>
    </source>
</evidence>
<dbReference type="Gene3D" id="3.40.50.740">
    <property type="match status" value="1"/>
</dbReference>
<gene>
    <name evidence="16" type="primary">nqo3</name>
    <name evidence="16" type="ORF">Pan265_11280</name>
</gene>
<evidence type="ECO:0000256" key="12">
    <source>
        <dbReference type="ARBA" id="ARBA00034078"/>
    </source>
</evidence>
<dbReference type="GO" id="GO:0046872">
    <property type="term" value="F:metal ion binding"/>
    <property type="evidence" value="ECO:0007669"/>
    <property type="project" value="UniProtKB-KW"/>
</dbReference>
<keyword evidence="9" id="KW-0411">Iron-sulfur</keyword>
<evidence type="ECO:0000256" key="7">
    <source>
        <dbReference type="ARBA" id="ARBA00022967"/>
    </source>
</evidence>
<evidence type="ECO:0000313" key="16">
    <source>
        <dbReference type="EMBL" id="QDU71279.1"/>
    </source>
</evidence>
<dbReference type="PROSITE" id="PS51839">
    <property type="entry name" value="4FE4S_HC3"/>
    <property type="match status" value="1"/>
</dbReference>
<comment type="cofactor">
    <cofactor evidence="1">
        <name>[4Fe-4S] cluster</name>
        <dbReference type="ChEBI" id="CHEBI:49883"/>
    </cofactor>
</comment>
<reference evidence="16 17" key="1">
    <citation type="submission" date="2019-02" db="EMBL/GenBank/DDBJ databases">
        <title>Deep-cultivation of Planctomycetes and their phenomic and genomic characterization uncovers novel biology.</title>
        <authorList>
            <person name="Wiegand S."/>
            <person name="Jogler M."/>
            <person name="Boedeker C."/>
            <person name="Pinto D."/>
            <person name="Vollmers J."/>
            <person name="Rivas-Marin E."/>
            <person name="Kohn T."/>
            <person name="Peeters S.H."/>
            <person name="Heuer A."/>
            <person name="Rast P."/>
            <person name="Oberbeckmann S."/>
            <person name="Bunk B."/>
            <person name="Jeske O."/>
            <person name="Meyerdierks A."/>
            <person name="Storesund J.E."/>
            <person name="Kallscheuer N."/>
            <person name="Luecker S."/>
            <person name="Lage O.M."/>
            <person name="Pohl T."/>
            <person name="Merkel B.J."/>
            <person name="Hornburger P."/>
            <person name="Mueller R.-W."/>
            <person name="Bruemmer F."/>
            <person name="Labrenz M."/>
            <person name="Spormann A.M."/>
            <person name="Op den Camp H."/>
            <person name="Overmann J."/>
            <person name="Amann R."/>
            <person name="Jetten M.S.M."/>
            <person name="Mascher T."/>
            <person name="Medema M.H."/>
            <person name="Devos D.P."/>
            <person name="Kaster A.-K."/>
            <person name="Ovreas L."/>
            <person name="Rohde M."/>
            <person name="Galperin M.Y."/>
            <person name="Jogler C."/>
        </authorList>
    </citation>
    <scope>NUCLEOTIDE SEQUENCE [LARGE SCALE GENOMIC DNA]</scope>
    <source>
        <strain evidence="16 17">Pan265</strain>
    </source>
</reference>
<dbReference type="SMART" id="SM00929">
    <property type="entry name" value="NADH-G_4Fe-4S_3"/>
    <property type="match status" value="1"/>
</dbReference>
<organism evidence="16 17">
    <name type="scientific">Mucisphaera calidilacus</name>
    <dbReference type="NCBI Taxonomy" id="2527982"/>
    <lineage>
        <taxon>Bacteria</taxon>
        <taxon>Pseudomonadati</taxon>
        <taxon>Planctomycetota</taxon>
        <taxon>Phycisphaerae</taxon>
        <taxon>Phycisphaerales</taxon>
        <taxon>Phycisphaeraceae</taxon>
        <taxon>Mucisphaera</taxon>
    </lineage>
</organism>
<dbReference type="RefSeq" id="WP_236254743.1">
    <property type="nucleotide sequence ID" value="NZ_CP036280.1"/>
</dbReference>
<dbReference type="InterPro" id="IPR054351">
    <property type="entry name" value="NADH_UbQ_OxRdtase_ferredoxin"/>
</dbReference>
<accession>A0A518BWC3</accession>
<dbReference type="SUPFAM" id="SSF54862">
    <property type="entry name" value="4Fe-4S ferredoxins"/>
    <property type="match status" value="1"/>
</dbReference>
<dbReference type="CDD" id="cd00368">
    <property type="entry name" value="Molybdopterin-Binding"/>
    <property type="match status" value="1"/>
</dbReference>
<dbReference type="GO" id="GO:0003954">
    <property type="term" value="F:NADH dehydrogenase activity"/>
    <property type="evidence" value="ECO:0007669"/>
    <property type="project" value="TreeGrafter"/>
</dbReference>
<evidence type="ECO:0000256" key="6">
    <source>
        <dbReference type="ARBA" id="ARBA00022723"/>
    </source>
</evidence>
<evidence type="ECO:0000256" key="10">
    <source>
        <dbReference type="ARBA" id="ARBA00023027"/>
    </source>
</evidence>
<keyword evidence="8" id="KW-0408">Iron</keyword>
<dbReference type="FunFam" id="3.30.70.20:FF:000002">
    <property type="entry name" value="NADH-ubiquinone oxidoreductase 75 kDa subunit"/>
    <property type="match status" value="1"/>
</dbReference>
<dbReference type="PROSITE" id="PS51669">
    <property type="entry name" value="4FE4S_MOW_BIS_MGD"/>
    <property type="match status" value="1"/>
</dbReference>
<dbReference type="GO" id="GO:0048038">
    <property type="term" value="F:quinone binding"/>
    <property type="evidence" value="ECO:0007669"/>
    <property type="project" value="UniProtKB-KW"/>
</dbReference>
<feature type="domain" description="4Fe-4S Mo/W bis-MGD-type" evidence="14">
    <location>
        <begin position="226"/>
        <end position="282"/>
    </location>
</feature>
<dbReference type="Gene3D" id="3.30.70.20">
    <property type="match status" value="1"/>
</dbReference>
<evidence type="ECO:0000313" key="17">
    <source>
        <dbReference type="Proteomes" id="UP000320386"/>
    </source>
</evidence>
<dbReference type="PROSITE" id="PS51085">
    <property type="entry name" value="2FE2S_FER_2"/>
    <property type="match status" value="1"/>
</dbReference>
<evidence type="ECO:0000256" key="2">
    <source>
        <dbReference type="ARBA" id="ARBA00004370"/>
    </source>
</evidence>
<keyword evidence="10" id="KW-0520">NAD</keyword>
<dbReference type="KEGG" id="mcad:Pan265_11280"/>
<dbReference type="GO" id="GO:0042773">
    <property type="term" value="P:ATP synthesis coupled electron transport"/>
    <property type="evidence" value="ECO:0007669"/>
    <property type="project" value="InterPro"/>
</dbReference>
<keyword evidence="16" id="KW-0560">Oxidoreductase</keyword>
<comment type="similarity">
    <text evidence="3">Belongs to the complex I 75 kDa subunit family.</text>
</comment>
<evidence type="ECO:0000259" key="15">
    <source>
        <dbReference type="PROSITE" id="PS51839"/>
    </source>
</evidence>
<feature type="domain" description="2Fe-2S ferredoxin-type" evidence="13">
    <location>
        <begin position="2"/>
        <end position="89"/>
    </location>
</feature>
<dbReference type="InterPro" id="IPR019574">
    <property type="entry name" value="NADH_UbQ_OxRdtase_Gsu_4Fe4S-bd"/>
</dbReference>
<evidence type="ECO:0000256" key="9">
    <source>
        <dbReference type="ARBA" id="ARBA00023014"/>
    </source>
</evidence>
<dbReference type="GO" id="GO:0016020">
    <property type="term" value="C:membrane"/>
    <property type="evidence" value="ECO:0007669"/>
    <property type="project" value="UniProtKB-SubCell"/>
</dbReference>
<evidence type="ECO:0000259" key="14">
    <source>
        <dbReference type="PROSITE" id="PS51669"/>
    </source>
</evidence>
<dbReference type="Pfam" id="PF22117">
    <property type="entry name" value="Fer4_Nqo3"/>
    <property type="match status" value="1"/>
</dbReference>
<dbReference type="InterPro" id="IPR006656">
    <property type="entry name" value="Mopterin_OxRdtase"/>
</dbReference>
<sequence length="545" mass="60433">MPKITIDGQTCEFEGKKTILQVANDNGIEIPQYCYHEGLSIVASCRICLAEVAQPNPRKDNALELIPKLVPTCQTPAVDGAEVYLKSPKTIANQKSVMEFLLINHPLDCPVCDQAGECHLQDYSYNYGRAESRFEETKIKQPKKDIGPNVLLYSDRCIMCSRCVRFTREITGTNEIGIFGRGSSEQIDVFPGKPLDNELSGNVVDICPVGALLDKDFLMSMRVWNLTKTPSIDGVTASGDNISIEHNQGRIYRVKPRTNIDVNKWWISDEIRYGWRFVHDEERLKAPALNKEGNAASTDWHTATNEVARQLKDLVKYKGDGSLGLLVSPMLASEEAFLLAQWALKIDPGAVIAIGPVPFVGEDKHFPGGYTVRAEKAPNARGVRRALEKIAQTVLDHDEFLDLLDTEDSGITGLIITGNTPSPRHDDRLVAAARDRYTLLIDTLPSPLIEVADVVLPAATWAEKDGCFENVNGRIQSFERAIEPLEGTRPEGQIAHDLMAAASLAPATQYNAVRTREQIAGEFVESIHTPVYFDNRETDLQYVTL</sequence>
<dbReference type="Pfam" id="PF00384">
    <property type="entry name" value="Molybdopterin"/>
    <property type="match status" value="1"/>
</dbReference>
<dbReference type="GO" id="GO:0051537">
    <property type="term" value="F:2 iron, 2 sulfur cluster binding"/>
    <property type="evidence" value="ECO:0007669"/>
    <property type="project" value="UniProtKB-KW"/>
</dbReference>
<dbReference type="AlphaFoldDB" id="A0A518BWC3"/>
<keyword evidence="6" id="KW-0479">Metal-binding</keyword>
<dbReference type="PROSITE" id="PS00643">
    <property type="entry name" value="COMPLEX1_75K_3"/>
    <property type="match status" value="1"/>
</dbReference>
<evidence type="ECO:0000256" key="1">
    <source>
        <dbReference type="ARBA" id="ARBA00001966"/>
    </source>
</evidence>
<dbReference type="PANTHER" id="PTHR43105:SF13">
    <property type="entry name" value="NADH-UBIQUINONE OXIDOREDUCTASE 75 KDA SUBUNIT, MITOCHONDRIAL"/>
    <property type="match status" value="1"/>
</dbReference>
<dbReference type="Gene3D" id="3.30.200.210">
    <property type="match status" value="1"/>
</dbReference>
<dbReference type="GO" id="GO:0008137">
    <property type="term" value="F:NADH dehydrogenase (ubiquinone) activity"/>
    <property type="evidence" value="ECO:0007669"/>
    <property type="project" value="InterPro"/>
</dbReference>
<keyword evidence="7" id="KW-1278">Translocase</keyword>
<dbReference type="CDD" id="cd00207">
    <property type="entry name" value="fer2"/>
    <property type="match status" value="1"/>
</dbReference>
<dbReference type="InterPro" id="IPR050123">
    <property type="entry name" value="Prok_molybdopt-oxidoreductase"/>
</dbReference>
<evidence type="ECO:0000256" key="3">
    <source>
        <dbReference type="ARBA" id="ARBA00005404"/>
    </source>
</evidence>
<evidence type="ECO:0000259" key="13">
    <source>
        <dbReference type="PROSITE" id="PS51085"/>
    </source>
</evidence>
<dbReference type="InterPro" id="IPR001041">
    <property type="entry name" value="2Fe-2S_ferredoxin-type"/>
</dbReference>
<evidence type="ECO:0000256" key="4">
    <source>
        <dbReference type="ARBA" id="ARBA00022485"/>
    </source>
</evidence>
<dbReference type="InterPro" id="IPR006963">
    <property type="entry name" value="Mopterin_OxRdtase_4Fe-4S_dom"/>
</dbReference>
<keyword evidence="4" id="KW-0004">4Fe-4S</keyword>
<feature type="domain" description="4Fe-4S His(Cys)3-ligated-type" evidence="15">
    <location>
        <begin position="89"/>
        <end position="128"/>
    </location>
</feature>
<dbReference type="FunFam" id="3.10.20.740:FF:000004">
    <property type="entry name" value="NADH-quinone oxidoreductase"/>
    <property type="match status" value="1"/>
</dbReference>
<dbReference type="SUPFAM" id="SSF54292">
    <property type="entry name" value="2Fe-2S ferredoxin-like"/>
    <property type="match status" value="1"/>
</dbReference>
<dbReference type="EC" id="1.6.5.11" evidence="16"/>
<keyword evidence="11" id="KW-0472">Membrane</keyword>
<evidence type="ECO:0000256" key="8">
    <source>
        <dbReference type="ARBA" id="ARBA00023004"/>
    </source>
</evidence>
<dbReference type="Pfam" id="PF13510">
    <property type="entry name" value="Fer2_4"/>
    <property type="match status" value="1"/>
</dbReference>